<proteinExistence type="predicted"/>
<organism evidence="1 2">
    <name type="scientific">Pistacia atlantica</name>
    <dbReference type="NCBI Taxonomy" id="434234"/>
    <lineage>
        <taxon>Eukaryota</taxon>
        <taxon>Viridiplantae</taxon>
        <taxon>Streptophyta</taxon>
        <taxon>Embryophyta</taxon>
        <taxon>Tracheophyta</taxon>
        <taxon>Spermatophyta</taxon>
        <taxon>Magnoliopsida</taxon>
        <taxon>eudicotyledons</taxon>
        <taxon>Gunneridae</taxon>
        <taxon>Pentapetalae</taxon>
        <taxon>rosids</taxon>
        <taxon>malvids</taxon>
        <taxon>Sapindales</taxon>
        <taxon>Anacardiaceae</taxon>
        <taxon>Pistacia</taxon>
    </lineage>
</organism>
<comment type="caution">
    <text evidence="1">The sequence shown here is derived from an EMBL/GenBank/DDBJ whole genome shotgun (WGS) entry which is preliminary data.</text>
</comment>
<accession>A0ACC1C8W9</accession>
<name>A0ACC1C8W9_9ROSI</name>
<keyword evidence="2" id="KW-1185">Reference proteome</keyword>
<evidence type="ECO:0000313" key="2">
    <source>
        <dbReference type="Proteomes" id="UP001164250"/>
    </source>
</evidence>
<dbReference type="Proteomes" id="UP001164250">
    <property type="component" value="Chromosome 1"/>
</dbReference>
<evidence type="ECO:0000313" key="1">
    <source>
        <dbReference type="EMBL" id="KAJ0111975.1"/>
    </source>
</evidence>
<sequence>MPNKSMIEIGELWSVRVLQAALKCIRKVVDSLHQTSRPKQSFTCKDTGFFCLFDSNPIAPFPGRRIGALHPDGLHLWTSFLHHGQNMLLFLELSRRVGTTYAQLIAALAAANSLGDNSTGLSFSFLSSFQSNLLREGLRFQTGWGHIWNRFAGPLSCHNQPHQCAFTPLLPPAWWDGLWQSPLPRDIQRLAAYGIQLSGFGTIDDNKLQSFCSSKKNSVKTVTII</sequence>
<protein>
    <submittedName>
        <fullName evidence="1">Uncharacterized protein</fullName>
    </submittedName>
</protein>
<reference evidence="2" key="1">
    <citation type="journal article" date="2023" name="G3 (Bethesda)">
        <title>Genome assembly and association tests identify interacting loci associated with vigor, precocity, and sex in interspecific pistachio rootstocks.</title>
        <authorList>
            <person name="Palmer W."/>
            <person name="Jacygrad E."/>
            <person name="Sagayaradj S."/>
            <person name="Cavanaugh K."/>
            <person name="Han R."/>
            <person name="Bertier L."/>
            <person name="Beede B."/>
            <person name="Kafkas S."/>
            <person name="Golino D."/>
            <person name="Preece J."/>
            <person name="Michelmore R."/>
        </authorList>
    </citation>
    <scope>NUCLEOTIDE SEQUENCE [LARGE SCALE GENOMIC DNA]</scope>
</reference>
<dbReference type="EMBL" id="CM047897">
    <property type="protein sequence ID" value="KAJ0111975.1"/>
    <property type="molecule type" value="Genomic_DNA"/>
</dbReference>
<gene>
    <name evidence="1" type="ORF">Patl1_03079</name>
</gene>